<dbReference type="Proteomes" id="UP001652661">
    <property type="component" value="Chromosome 3R"/>
</dbReference>
<feature type="domain" description="CHK kinase-like" evidence="1">
    <location>
        <begin position="142"/>
        <end position="338"/>
    </location>
</feature>
<dbReference type="SUPFAM" id="SSF56112">
    <property type="entry name" value="Protein kinase-like (PK-like)"/>
    <property type="match status" value="1"/>
</dbReference>
<evidence type="ECO:0000313" key="2">
    <source>
        <dbReference type="Proteomes" id="UP001652661"/>
    </source>
</evidence>
<dbReference type="AlphaFoldDB" id="A0A6P4HPG1"/>
<organism evidence="2 3">
    <name type="scientific">Drosophila kikkawai</name>
    <name type="common">Fruit fly</name>
    <dbReference type="NCBI Taxonomy" id="30033"/>
    <lineage>
        <taxon>Eukaryota</taxon>
        <taxon>Metazoa</taxon>
        <taxon>Ecdysozoa</taxon>
        <taxon>Arthropoda</taxon>
        <taxon>Hexapoda</taxon>
        <taxon>Insecta</taxon>
        <taxon>Pterygota</taxon>
        <taxon>Neoptera</taxon>
        <taxon>Endopterygota</taxon>
        <taxon>Diptera</taxon>
        <taxon>Brachycera</taxon>
        <taxon>Muscomorpha</taxon>
        <taxon>Ephydroidea</taxon>
        <taxon>Drosophilidae</taxon>
        <taxon>Drosophila</taxon>
        <taxon>Sophophora</taxon>
    </lineage>
</organism>
<evidence type="ECO:0000313" key="3">
    <source>
        <dbReference type="RefSeq" id="XP_017017445.1"/>
    </source>
</evidence>
<name>A0A6P4HPG1_DROKI</name>
<accession>A0A6P4HPG1</accession>
<protein>
    <recommendedName>
        <fullName evidence="1">CHK kinase-like domain-containing protein</fullName>
    </recommendedName>
</protein>
<dbReference type="InterPro" id="IPR011009">
    <property type="entry name" value="Kinase-like_dom_sf"/>
</dbReference>
<dbReference type="InterPro" id="IPR004119">
    <property type="entry name" value="EcKL"/>
</dbReference>
<dbReference type="PANTHER" id="PTHR11012:SF12">
    <property type="entry name" value="CHK KINASE-LIKE DOMAIN-CONTAINING PROTEIN-RELATED"/>
    <property type="match status" value="1"/>
</dbReference>
<dbReference type="GeneID" id="108071265"/>
<evidence type="ECO:0000259" key="1">
    <source>
        <dbReference type="SMART" id="SM00587"/>
    </source>
</evidence>
<sequence length="422" mass="49802">MTDKLDTEQFNDDELEAPAWLNAQFLQTILSTYEEAPELKVLDLKITPASFQGDHYASVMFRTKVDYSTSKGRFSKPLIVKTMPEQEGHKKDLLAESHLFETEIGMYCQVLPEFERILREAGDEAKLYVPCIYHSLEPRQMMIFEDLVPQGYSVIRDRPVTEEEMKCVFSKLAKWHAVSMKVIYEHPDFLKEFKYGLFDMPTIQTDPFITTGMGSFIEMLDKLPELRKYKPHFEKIKDKFLQRLEVEMQEFHKYRRNDNYYVLCHGDFHLRNMMFKHNKKTGAFEDAMLVDFQISNLCPITVDLTYSIYMLMEPEQRREMGRDLINYYLTELVATLKSIGYKGALPTQAGLWQQIHQNKYYDFFLISTFLPLILAIKSNSFKMHDLIQNPETRQKTYFLDTYVKDVTKLLPKFEKLGYFKGL</sequence>
<proteinExistence type="predicted"/>
<keyword evidence="2" id="KW-1185">Reference proteome</keyword>
<dbReference type="OrthoDB" id="8250698at2759"/>
<dbReference type="Pfam" id="PF02958">
    <property type="entry name" value="EcKL"/>
    <property type="match status" value="1"/>
</dbReference>
<dbReference type="SMART" id="SM00587">
    <property type="entry name" value="CHK"/>
    <property type="match status" value="1"/>
</dbReference>
<dbReference type="Gene3D" id="3.90.1200.10">
    <property type="match status" value="1"/>
</dbReference>
<dbReference type="RefSeq" id="XP_017017445.1">
    <property type="nucleotide sequence ID" value="XM_017161956.3"/>
</dbReference>
<dbReference type="PANTHER" id="PTHR11012">
    <property type="entry name" value="PROTEIN KINASE-LIKE DOMAIN-CONTAINING"/>
    <property type="match status" value="1"/>
</dbReference>
<reference evidence="3" key="1">
    <citation type="submission" date="2025-08" db="UniProtKB">
        <authorList>
            <consortium name="RefSeq"/>
        </authorList>
    </citation>
    <scope>IDENTIFICATION</scope>
    <source>
        <strain evidence="3">14028-0561.14</strain>
        <tissue evidence="3">Whole fly</tissue>
    </source>
</reference>
<gene>
    <name evidence="3" type="primary">LOC108071265</name>
</gene>
<dbReference type="InterPro" id="IPR015897">
    <property type="entry name" value="CHK_kinase-like"/>
</dbReference>